<dbReference type="Proteomes" id="UP000239469">
    <property type="component" value="Unassembled WGS sequence"/>
</dbReference>
<accession>A0A2S9X4F2</accession>
<reference evidence="6 7" key="1">
    <citation type="submission" date="2017-01" db="EMBL/GenBank/DDBJ databases">
        <title>New insights into the genetic diversity of Chromobacterium isolated from tropical freshwater lake.</title>
        <authorList>
            <person name="Santos A.B."/>
            <person name="Nascimento A.M."/>
            <person name="Da Silva P.C."/>
        </authorList>
    </citation>
    <scope>NUCLEOTIDE SEQUENCE [LARGE SCALE GENOMIC DNA]</scope>
    <source>
        <strain evidence="6 7">56AF</strain>
    </source>
</reference>
<evidence type="ECO:0000256" key="3">
    <source>
        <dbReference type="ARBA" id="ARBA00023054"/>
    </source>
</evidence>
<evidence type="ECO:0000256" key="5">
    <source>
        <dbReference type="SAM" id="Coils"/>
    </source>
</evidence>
<comment type="caution">
    <text evidence="6">The sequence shown here is derived from an EMBL/GenBank/DDBJ whole genome shotgun (WGS) entry which is preliminary data.</text>
</comment>
<dbReference type="Pfam" id="PF02646">
    <property type="entry name" value="RmuC"/>
    <property type="match status" value="1"/>
</dbReference>
<evidence type="ECO:0000256" key="4">
    <source>
        <dbReference type="ARBA" id="ARBA00023172"/>
    </source>
</evidence>
<dbReference type="GO" id="GO:0006310">
    <property type="term" value="P:DNA recombination"/>
    <property type="evidence" value="ECO:0007669"/>
    <property type="project" value="UniProtKB-KW"/>
</dbReference>
<dbReference type="InterPro" id="IPR003798">
    <property type="entry name" value="DNA_recombination_RmuC"/>
</dbReference>
<proteinExistence type="inferred from homology"/>
<evidence type="ECO:0000256" key="1">
    <source>
        <dbReference type="ARBA" id="ARBA00003416"/>
    </source>
</evidence>
<organism evidence="6 7">
    <name type="scientific">Chromobacterium amazonense</name>
    <dbReference type="NCBI Taxonomy" id="1382803"/>
    <lineage>
        <taxon>Bacteria</taxon>
        <taxon>Pseudomonadati</taxon>
        <taxon>Pseudomonadota</taxon>
        <taxon>Betaproteobacteria</taxon>
        <taxon>Neisseriales</taxon>
        <taxon>Chromobacteriaceae</taxon>
        <taxon>Chromobacterium</taxon>
    </lineage>
</organism>
<evidence type="ECO:0000256" key="2">
    <source>
        <dbReference type="ARBA" id="ARBA00009840"/>
    </source>
</evidence>
<keyword evidence="3 5" id="KW-0175">Coiled coil</keyword>
<gene>
    <name evidence="6" type="ORF">BUE93_09960</name>
</gene>
<dbReference type="AlphaFoldDB" id="A0A2S9X4F2"/>
<evidence type="ECO:0000313" key="6">
    <source>
        <dbReference type="EMBL" id="PRP70609.1"/>
    </source>
</evidence>
<protein>
    <submittedName>
        <fullName evidence="6">Recombinase RmuC</fullName>
    </submittedName>
</protein>
<dbReference type="EMBL" id="MTBD01000025">
    <property type="protein sequence ID" value="PRP70609.1"/>
    <property type="molecule type" value="Genomic_DNA"/>
</dbReference>
<dbReference type="OrthoDB" id="9765111at2"/>
<feature type="coiled-coil region" evidence="5">
    <location>
        <begin position="89"/>
        <end position="175"/>
    </location>
</feature>
<comment type="function">
    <text evidence="1">Involved in DNA recombination.</text>
</comment>
<sequence>MEMLIIGLLLGLLGGGAAAWAARGRSVRDLESLRQQAAGLQAQLDALRPQLEEARGREQEAVRAQQAQAQQLADSQTQLGAYIARAQRVPELEKQLQDREQALASAQRELRELASQLAAREEQGRVLEALEARSLQQGQDIVRLTAREQELATTLQQERQQNQEKLALLMEARQTLSDQFKALAGDILEEKSKRFTEQNQQNLGALLTPLHERIQNFGKLVQDTYDKDSKERLTLEAELKRLQELNTRLGDDAVALTNALTGASSKAQGTWGEMVLEKVLETSGLTKDREYRVQVSDTLETEDGSKRYQPDVVIDLPEGKQLVVDSKVSLNAYVRYTAADSDAAREAELKGHIAAIRSHIRALSEKRYQDLYKLNTLDFVFMFIPVEPAYLLAVQHDMSLFNEAFERRIMIVGPSTLLATLRTVASIWRYEYQNQNAQEIARQGGAMYDKFVGFVGNMEKLGKQLDAGRDTFADAMKQLSSGRGNLMTSAEKLRKLGIRNNKQLTAPLQLEEDGDD</sequence>
<feature type="coiled-coil region" evidence="5">
    <location>
        <begin position="225"/>
        <end position="252"/>
    </location>
</feature>
<dbReference type="PANTHER" id="PTHR30563">
    <property type="entry name" value="DNA RECOMBINATION PROTEIN RMUC"/>
    <property type="match status" value="1"/>
</dbReference>
<evidence type="ECO:0000313" key="7">
    <source>
        <dbReference type="Proteomes" id="UP000239469"/>
    </source>
</evidence>
<comment type="similarity">
    <text evidence="2">Belongs to the RmuC family.</text>
</comment>
<dbReference type="PANTHER" id="PTHR30563:SF0">
    <property type="entry name" value="DNA RECOMBINATION PROTEIN RMUC"/>
    <property type="match status" value="1"/>
</dbReference>
<dbReference type="RefSeq" id="WP_106076712.1">
    <property type="nucleotide sequence ID" value="NZ_MTBD01000025.1"/>
</dbReference>
<keyword evidence="4" id="KW-0233">DNA recombination</keyword>
<name>A0A2S9X4F2_9NEIS</name>